<keyword evidence="1" id="KW-1133">Transmembrane helix</keyword>
<feature type="transmembrane region" description="Helical" evidence="1">
    <location>
        <begin position="115"/>
        <end position="135"/>
    </location>
</feature>
<sequence>MRNCSVAIASVLSIFSAVSLHNVAAFAPSSSHVVGVAAGNTILPRSLLHAVKVKTDVGSNDDQKASYMPDGIIAQEPNNNRSELIAALAVAGPLLTFADPANAASNAVPSALFAYGHYICLFAIVSCVTAERLIVKPNMSEDEEKSLGYFDIGLGLTGTLLLVTGYYRAVDYGKGWEFYSHEPIFWLKMAGVGIFGGLSLFPTITIIKRTVALNTGKELPPMSEKLASRMKSVLNAELSALAVIPLTATLMSRAIGHVNDFPTQIVGPGGAVVLTGAAVYKYVSEALAWEEE</sequence>
<feature type="chain" id="PRO_5031253454" evidence="2">
    <location>
        <begin position="26"/>
        <end position="292"/>
    </location>
</feature>
<evidence type="ECO:0000313" key="3">
    <source>
        <dbReference type="EMBL" id="CAD9692757.1"/>
    </source>
</evidence>
<organism evidence="3">
    <name type="scientific">Eucampia antarctica</name>
    <dbReference type="NCBI Taxonomy" id="49252"/>
    <lineage>
        <taxon>Eukaryota</taxon>
        <taxon>Sar</taxon>
        <taxon>Stramenopiles</taxon>
        <taxon>Ochrophyta</taxon>
        <taxon>Bacillariophyta</taxon>
        <taxon>Mediophyceae</taxon>
        <taxon>Biddulphiophycidae</taxon>
        <taxon>Hemiaulales</taxon>
        <taxon>Hemiaulaceae</taxon>
        <taxon>Eucampia</taxon>
    </lineage>
</organism>
<dbReference type="InterPro" id="IPR018706">
    <property type="entry name" value="DUF2214_membrane"/>
</dbReference>
<dbReference type="EMBL" id="HBHI01025294">
    <property type="protein sequence ID" value="CAD9692757.1"/>
    <property type="molecule type" value="Transcribed_RNA"/>
</dbReference>
<proteinExistence type="predicted"/>
<gene>
    <name evidence="3" type="ORF">EANT1437_LOCUS12990</name>
</gene>
<feature type="transmembrane region" description="Helical" evidence="1">
    <location>
        <begin position="147"/>
        <end position="167"/>
    </location>
</feature>
<dbReference type="Pfam" id="PF09980">
    <property type="entry name" value="DUF2214"/>
    <property type="match status" value="1"/>
</dbReference>
<evidence type="ECO:0000256" key="1">
    <source>
        <dbReference type="SAM" id="Phobius"/>
    </source>
</evidence>
<feature type="signal peptide" evidence="2">
    <location>
        <begin position="1"/>
        <end position="25"/>
    </location>
</feature>
<feature type="transmembrane region" description="Helical" evidence="1">
    <location>
        <begin position="187"/>
        <end position="207"/>
    </location>
</feature>
<keyword evidence="1" id="KW-0812">Transmembrane</keyword>
<protein>
    <submittedName>
        <fullName evidence="3">Uncharacterized protein</fullName>
    </submittedName>
</protein>
<evidence type="ECO:0000256" key="2">
    <source>
        <dbReference type="SAM" id="SignalP"/>
    </source>
</evidence>
<dbReference type="AlphaFoldDB" id="A0A7S2S978"/>
<keyword evidence="1" id="KW-0472">Membrane</keyword>
<accession>A0A7S2S978</accession>
<name>A0A7S2S978_9STRA</name>
<keyword evidence="2" id="KW-0732">Signal</keyword>
<reference evidence="3" key="1">
    <citation type="submission" date="2021-01" db="EMBL/GenBank/DDBJ databases">
        <authorList>
            <person name="Corre E."/>
            <person name="Pelletier E."/>
            <person name="Niang G."/>
            <person name="Scheremetjew M."/>
            <person name="Finn R."/>
            <person name="Kale V."/>
            <person name="Holt S."/>
            <person name="Cochrane G."/>
            <person name="Meng A."/>
            <person name="Brown T."/>
            <person name="Cohen L."/>
        </authorList>
    </citation>
    <scope>NUCLEOTIDE SEQUENCE</scope>
    <source>
        <strain evidence="3">CCMP1452</strain>
    </source>
</reference>